<dbReference type="InterPro" id="IPR003593">
    <property type="entry name" value="AAA+_ATPase"/>
</dbReference>
<dbReference type="AlphaFoldDB" id="A0A368YIP6"/>
<organism evidence="11 12">
    <name type="scientific">Phyllobacterium bourgognense</name>
    <dbReference type="NCBI Taxonomy" id="314236"/>
    <lineage>
        <taxon>Bacteria</taxon>
        <taxon>Pseudomonadati</taxon>
        <taxon>Pseudomonadota</taxon>
        <taxon>Alphaproteobacteria</taxon>
        <taxon>Hyphomicrobiales</taxon>
        <taxon>Phyllobacteriaceae</taxon>
        <taxon>Phyllobacterium</taxon>
    </lineage>
</organism>
<evidence type="ECO:0000256" key="1">
    <source>
        <dbReference type="ARBA" id="ARBA00004417"/>
    </source>
</evidence>
<evidence type="ECO:0000256" key="2">
    <source>
        <dbReference type="ARBA" id="ARBA00005417"/>
    </source>
</evidence>
<dbReference type="CDD" id="cd03257">
    <property type="entry name" value="ABC_NikE_OppD_transporters"/>
    <property type="match status" value="1"/>
</dbReference>
<dbReference type="GO" id="GO:0005524">
    <property type="term" value="F:ATP binding"/>
    <property type="evidence" value="ECO:0007669"/>
    <property type="project" value="UniProtKB-KW"/>
</dbReference>
<keyword evidence="8" id="KW-1278">Translocase</keyword>
<comment type="subcellular location">
    <subcellularLocation>
        <location evidence="1">Cell inner membrane</location>
        <topology evidence="1">Peripheral membrane protein</topology>
    </subcellularLocation>
</comment>
<keyword evidence="12" id="KW-1185">Reference proteome</keyword>
<feature type="domain" description="ABC transporter" evidence="10">
    <location>
        <begin position="15"/>
        <end position="262"/>
    </location>
</feature>
<dbReference type="GO" id="GO:0005886">
    <property type="term" value="C:plasma membrane"/>
    <property type="evidence" value="ECO:0007669"/>
    <property type="project" value="UniProtKB-SubCell"/>
</dbReference>
<dbReference type="InterPro" id="IPR003439">
    <property type="entry name" value="ABC_transporter-like_ATP-bd"/>
</dbReference>
<keyword evidence="6" id="KW-0547">Nucleotide-binding</keyword>
<dbReference type="Pfam" id="PF00005">
    <property type="entry name" value="ABC_tran"/>
    <property type="match status" value="1"/>
</dbReference>
<evidence type="ECO:0000256" key="5">
    <source>
        <dbReference type="ARBA" id="ARBA00022519"/>
    </source>
</evidence>
<gene>
    <name evidence="11" type="ORF">C7476_11557</name>
</gene>
<evidence type="ECO:0000256" key="4">
    <source>
        <dbReference type="ARBA" id="ARBA00022475"/>
    </source>
</evidence>
<evidence type="ECO:0000256" key="9">
    <source>
        <dbReference type="ARBA" id="ARBA00023136"/>
    </source>
</evidence>
<protein>
    <submittedName>
        <fullName evidence="11">Peptide/nickel transport system ATP-binding protein</fullName>
    </submittedName>
</protein>
<evidence type="ECO:0000256" key="8">
    <source>
        <dbReference type="ARBA" id="ARBA00022967"/>
    </source>
</evidence>
<dbReference type="PANTHER" id="PTHR43297:SF14">
    <property type="entry name" value="ATPASE AAA-TYPE CORE DOMAIN-CONTAINING PROTEIN"/>
    <property type="match status" value="1"/>
</dbReference>
<dbReference type="InterPro" id="IPR050388">
    <property type="entry name" value="ABC_Ni/Peptide_Import"/>
</dbReference>
<sequence length="293" mass="32216">MTGHQKHDAVPLLSVRGLCVRFGNGNEAVAALRNLSFDLGKEKLGIVGESGSGKSTLGRAILKLLPRMATISADRLDFCGSDIGKASERQMLQIRGSQIGMILQDPKYALDPTMKIGHQIGEAVTLHLGKRGKDKKTHILKMLDSVKIRDPQRVYELYPHQISGGMGQRIMIAMTLVAQPKIIIADEPTSALDVTVRRQLLELLDELVTARGIGLIFITHDLDLAEGFCDRLLIMYSGQILEELPASSLSNAKHPYTRGLLESMPRLEAPTERLPVLVRDPAWQRDVNGSLSQ</sequence>
<keyword evidence="5" id="KW-0997">Cell inner membrane</keyword>
<dbReference type="OrthoDB" id="9815712at2"/>
<keyword evidence="9" id="KW-0472">Membrane</keyword>
<keyword evidence="4" id="KW-1003">Cell membrane</keyword>
<comment type="similarity">
    <text evidence="2">Belongs to the ABC transporter superfamily.</text>
</comment>
<evidence type="ECO:0000256" key="3">
    <source>
        <dbReference type="ARBA" id="ARBA00022448"/>
    </source>
</evidence>
<evidence type="ECO:0000313" key="11">
    <source>
        <dbReference type="EMBL" id="RCW80092.1"/>
    </source>
</evidence>
<proteinExistence type="inferred from homology"/>
<reference evidence="11 12" key="1">
    <citation type="submission" date="2018-07" db="EMBL/GenBank/DDBJ databases">
        <title>Genomic Encyclopedia of Type Strains, Phase III (KMG-III): the genomes of soil and plant-associated and newly described type strains.</title>
        <authorList>
            <person name="Whitman W."/>
        </authorList>
    </citation>
    <scope>NUCLEOTIDE SEQUENCE [LARGE SCALE GENOMIC DNA]</scope>
    <source>
        <strain evidence="11 12">31-25a</strain>
    </source>
</reference>
<dbReference type="GO" id="GO:0016887">
    <property type="term" value="F:ATP hydrolysis activity"/>
    <property type="evidence" value="ECO:0007669"/>
    <property type="project" value="InterPro"/>
</dbReference>
<dbReference type="SUPFAM" id="SSF52540">
    <property type="entry name" value="P-loop containing nucleoside triphosphate hydrolases"/>
    <property type="match status" value="1"/>
</dbReference>
<keyword evidence="3" id="KW-0813">Transport</keyword>
<dbReference type="Proteomes" id="UP000253324">
    <property type="component" value="Unassembled WGS sequence"/>
</dbReference>
<evidence type="ECO:0000256" key="6">
    <source>
        <dbReference type="ARBA" id="ARBA00022741"/>
    </source>
</evidence>
<dbReference type="InterPro" id="IPR027417">
    <property type="entry name" value="P-loop_NTPase"/>
</dbReference>
<evidence type="ECO:0000256" key="7">
    <source>
        <dbReference type="ARBA" id="ARBA00022840"/>
    </source>
</evidence>
<accession>A0A368YIP6</accession>
<dbReference type="EMBL" id="QPJM01000015">
    <property type="protein sequence ID" value="RCW80092.1"/>
    <property type="molecule type" value="Genomic_DNA"/>
</dbReference>
<dbReference type="Gene3D" id="3.40.50.300">
    <property type="entry name" value="P-loop containing nucleotide triphosphate hydrolases"/>
    <property type="match status" value="1"/>
</dbReference>
<keyword evidence="7 11" id="KW-0067">ATP-binding</keyword>
<dbReference type="PANTHER" id="PTHR43297">
    <property type="entry name" value="OLIGOPEPTIDE TRANSPORT ATP-BINDING PROTEIN APPD"/>
    <property type="match status" value="1"/>
</dbReference>
<comment type="caution">
    <text evidence="11">The sequence shown here is derived from an EMBL/GenBank/DDBJ whole genome shotgun (WGS) entry which is preliminary data.</text>
</comment>
<evidence type="ECO:0000313" key="12">
    <source>
        <dbReference type="Proteomes" id="UP000253324"/>
    </source>
</evidence>
<name>A0A368YIP6_9HYPH</name>
<dbReference type="RefSeq" id="WP_114431839.1">
    <property type="nucleotide sequence ID" value="NZ_QPJM01000015.1"/>
</dbReference>
<dbReference type="SMART" id="SM00382">
    <property type="entry name" value="AAA"/>
    <property type="match status" value="1"/>
</dbReference>
<evidence type="ECO:0000259" key="10">
    <source>
        <dbReference type="PROSITE" id="PS50893"/>
    </source>
</evidence>
<dbReference type="PROSITE" id="PS50893">
    <property type="entry name" value="ABC_TRANSPORTER_2"/>
    <property type="match status" value="1"/>
</dbReference>